<dbReference type="GO" id="GO:0004519">
    <property type="term" value="F:endonuclease activity"/>
    <property type="evidence" value="ECO:0007669"/>
    <property type="project" value="InterPro"/>
</dbReference>
<comment type="caution">
    <text evidence="2">The sequence shown here is derived from an EMBL/GenBank/DDBJ whole genome shotgun (WGS) entry which is preliminary data.</text>
</comment>
<dbReference type="AlphaFoldDB" id="A0A2R7Y601"/>
<reference evidence="2 3" key="1">
    <citation type="submission" date="2017-04" db="EMBL/GenBank/DDBJ databases">
        <title>Draft Aigarchaeota genome from a New Zealand hot spring.</title>
        <authorList>
            <person name="Reysenbach A.-L."/>
            <person name="Donaho J.A."/>
            <person name="Gerhart J."/>
            <person name="Kelley J.F."/>
            <person name="Kouba K."/>
            <person name="Podar M."/>
            <person name="Stott M."/>
        </authorList>
    </citation>
    <scope>NUCLEOTIDE SEQUENCE [LARGE SCALE GENOMIC DNA]</scope>
    <source>
        <strain evidence="2">NZ13_MG1</strain>
    </source>
</reference>
<dbReference type="Proteomes" id="UP000244066">
    <property type="component" value="Unassembled WGS sequence"/>
</dbReference>
<dbReference type="SUPFAM" id="SSF55608">
    <property type="entry name" value="Homing endonucleases"/>
    <property type="match status" value="1"/>
</dbReference>
<evidence type="ECO:0000259" key="1">
    <source>
        <dbReference type="Pfam" id="PF14528"/>
    </source>
</evidence>
<dbReference type="InterPro" id="IPR027434">
    <property type="entry name" value="Homing_endonucl"/>
</dbReference>
<name>A0A2R7Y601_9ARCH</name>
<dbReference type="EMBL" id="NDWU01000006">
    <property type="protein sequence ID" value="PUA32944.1"/>
    <property type="molecule type" value="Genomic_DNA"/>
</dbReference>
<dbReference type="Pfam" id="PF14528">
    <property type="entry name" value="LAGLIDADG_3"/>
    <property type="match status" value="1"/>
</dbReference>
<dbReference type="Gene3D" id="3.10.28.10">
    <property type="entry name" value="Homing endonucleases"/>
    <property type="match status" value="1"/>
</dbReference>
<dbReference type="InterPro" id="IPR004860">
    <property type="entry name" value="LAGLIDADG_dom"/>
</dbReference>
<protein>
    <recommendedName>
        <fullName evidence="1">Homing endonuclease LAGLIDADG domain-containing protein</fullName>
    </recommendedName>
</protein>
<sequence length="125" mass="14245">MAVYSKKLYTMLQKAKKHLYVQLTKTDLDDRRTLGYVQAMFDSEGAVHKNLARITLWNKDENKLKLVKRLLEKAGITCGKITRSRNVYGLPIYGKDNLVLFAKKIGFRHPVKRARLAGKGALAQP</sequence>
<proteinExistence type="predicted"/>
<evidence type="ECO:0000313" key="2">
    <source>
        <dbReference type="EMBL" id="PUA32944.1"/>
    </source>
</evidence>
<evidence type="ECO:0000313" key="3">
    <source>
        <dbReference type="Proteomes" id="UP000244066"/>
    </source>
</evidence>
<gene>
    <name evidence="2" type="ORF">B9J98_03405</name>
</gene>
<accession>A0A2R7Y601</accession>
<organism evidence="2 3">
    <name type="scientific">Candidatus Terraquivivens tikiterensis</name>
    <dbReference type="NCBI Taxonomy" id="1980982"/>
    <lineage>
        <taxon>Archaea</taxon>
        <taxon>Nitrososphaerota</taxon>
        <taxon>Candidatus Wolframiiraptoraceae</taxon>
        <taxon>Candidatus Terraquivivens</taxon>
    </lineage>
</organism>
<feature type="domain" description="Homing endonuclease LAGLIDADG" evidence="1">
    <location>
        <begin position="34"/>
        <end position="106"/>
    </location>
</feature>